<dbReference type="Pfam" id="PF03382">
    <property type="entry name" value="DUF285"/>
    <property type="match status" value="1"/>
</dbReference>
<evidence type="ECO:0000313" key="1">
    <source>
        <dbReference type="EMBL" id="MDQ0567717.1"/>
    </source>
</evidence>
<gene>
    <name evidence="1" type="ORF">J2Z63_000360</name>
</gene>
<accession>A0ABU0NF01</accession>
<proteinExistence type="predicted"/>
<dbReference type="NCBIfam" id="TIGR02167">
    <property type="entry name" value="Liste_lipo_26"/>
    <property type="match status" value="4"/>
</dbReference>
<comment type="caution">
    <text evidence="1">The sequence shown here is derived from an EMBL/GenBank/DDBJ whole genome shotgun (WGS) entry which is preliminary data.</text>
</comment>
<evidence type="ECO:0000313" key="2">
    <source>
        <dbReference type="Proteomes" id="UP001236620"/>
    </source>
</evidence>
<name>A0ABU0NF01_9MOLU</name>
<dbReference type="InterPro" id="IPR005046">
    <property type="entry name" value="DUF285"/>
</dbReference>
<sequence>MNKKTLLILLSTLTGISLVATVSGVISYKIINKNNTKEFIDEHLEYVEKIIKDNQLSEELFKPHSDGLITPVFTIQESEYINDEQGNAIECTKIGYSLMSDKSIKIQQFPVTVSKVPSELPKHITNLNNAFDENINEIIKGIEFWNTSNVRNMSYMFQNASNFNQDIGGWNTSNVTDMSYMFSKSSNFNKNISSWNTKNVVDMGGMFWQAENFNQDIGSWNTSNVIDMQQMFSGAKKFNQNLSSWDVSKVLKEIESKNEKYSGWEDFNKDSHKEFTGDKLPKFLK</sequence>
<dbReference type="InterPro" id="IPR011889">
    <property type="entry name" value="Liste_lipo_26"/>
</dbReference>
<dbReference type="RefSeq" id="WP_307444623.1">
    <property type="nucleotide sequence ID" value="NZ_JAUSWP010000002.1"/>
</dbReference>
<keyword evidence="2" id="KW-1185">Reference proteome</keyword>
<dbReference type="Proteomes" id="UP001236620">
    <property type="component" value="Unassembled WGS sequence"/>
</dbReference>
<organism evidence="1 2">
    <name type="scientific">Mycoplasma yeatsii</name>
    <dbReference type="NCBI Taxonomy" id="51365"/>
    <lineage>
        <taxon>Bacteria</taxon>
        <taxon>Bacillati</taxon>
        <taxon>Mycoplasmatota</taxon>
        <taxon>Mollicutes</taxon>
        <taxon>Mycoplasmataceae</taxon>
        <taxon>Mycoplasma</taxon>
    </lineage>
</organism>
<reference evidence="1" key="1">
    <citation type="submission" date="2023-07" db="EMBL/GenBank/DDBJ databases">
        <title>Genomic Encyclopedia of Type Strains, Phase IV (KMG-IV): sequencing the most valuable type-strain genomes for metagenomic binning, comparative biology and taxonomic classification.</title>
        <authorList>
            <person name="Goeker M."/>
        </authorList>
    </citation>
    <scope>NUCLEOTIDE SEQUENCE [LARGE SCALE GENOMIC DNA]</scope>
    <source>
        <strain evidence="1">DSM 22019</strain>
    </source>
</reference>
<dbReference type="EMBL" id="JAUSWP010000002">
    <property type="protein sequence ID" value="MDQ0567717.1"/>
    <property type="molecule type" value="Genomic_DNA"/>
</dbReference>
<protein>
    <submittedName>
        <fullName evidence="1">Surface protein</fullName>
    </submittedName>
</protein>